<name>A0A178M4R9_MYCIR</name>
<dbReference type="InterPro" id="IPR027939">
    <property type="entry name" value="NMT1/THI5"/>
</dbReference>
<evidence type="ECO:0000256" key="1">
    <source>
        <dbReference type="SAM" id="SignalP"/>
    </source>
</evidence>
<dbReference type="InterPro" id="IPR015168">
    <property type="entry name" value="SsuA/THI5"/>
</dbReference>
<evidence type="ECO:0000259" key="2">
    <source>
        <dbReference type="Pfam" id="PF09084"/>
    </source>
</evidence>
<feature type="domain" description="SsuA/THI5-like" evidence="2">
    <location>
        <begin position="53"/>
        <end position="261"/>
    </location>
</feature>
<feature type="signal peptide" evidence="1">
    <location>
        <begin position="1"/>
        <end position="19"/>
    </location>
</feature>
<organism evidence="3 4">
    <name type="scientific">Mycolicibacterium iranicum</name>
    <name type="common">Mycobacterium iranicum</name>
    <dbReference type="NCBI Taxonomy" id="912594"/>
    <lineage>
        <taxon>Bacteria</taxon>
        <taxon>Bacillati</taxon>
        <taxon>Actinomycetota</taxon>
        <taxon>Actinomycetes</taxon>
        <taxon>Mycobacteriales</taxon>
        <taxon>Mycobacteriaceae</taxon>
        <taxon>Mycolicibacterium</taxon>
    </lineage>
</organism>
<dbReference type="RefSeq" id="WP_064279516.1">
    <property type="nucleotide sequence ID" value="NZ_LWCS01000001.1"/>
</dbReference>
<accession>A0A178M4R9</accession>
<dbReference type="SUPFAM" id="SSF53850">
    <property type="entry name" value="Periplasmic binding protein-like II"/>
    <property type="match status" value="1"/>
</dbReference>
<dbReference type="Proteomes" id="UP000078396">
    <property type="component" value="Unassembled WGS sequence"/>
</dbReference>
<proteinExistence type="predicted"/>
<feature type="chain" id="PRO_5039693328" description="SsuA/THI5-like domain-containing protein" evidence="1">
    <location>
        <begin position="20"/>
        <end position="360"/>
    </location>
</feature>
<protein>
    <recommendedName>
        <fullName evidence="2">SsuA/THI5-like domain-containing protein</fullName>
    </recommendedName>
</protein>
<dbReference type="PANTHER" id="PTHR31528">
    <property type="entry name" value="4-AMINO-5-HYDROXYMETHYL-2-METHYLPYRIMIDINE PHOSPHATE SYNTHASE THI11-RELATED"/>
    <property type="match status" value="1"/>
</dbReference>
<reference evidence="3 4" key="1">
    <citation type="submission" date="2016-04" db="EMBL/GenBank/DDBJ databases">
        <title>Draft Genome Sequences of Staphylococcus capitis Strain H36, S. capitis Strain H65, S. cohnii Strain H62, S. hominis Strain H69, Mycobacterium iranicum Strain H39, Plantibacter sp. Strain H53, Pseudomonas oryzihabitans Strain H72, and Microbacterium sp. Strain H83, isolated from residential settings.</title>
        <authorList>
            <person name="Lymperopoulou D."/>
            <person name="Adams R.I."/>
            <person name="Lindow S."/>
            <person name="Coil D.A."/>
            <person name="Jospin G."/>
            <person name="Eisen J.A."/>
        </authorList>
    </citation>
    <scope>NUCLEOTIDE SEQUENCE [LARGE SCALE GENOMIC DNA]</scope>
    <source>
        <strain evidence="3 4">H39</strain>
    </source>
</reference>
<keyword evidence="1" id="KW-0732">Signal</keyword>
<dbReference type="Pfam" id="PF09084">
    <property type="entry name" value="NMT1"/>
    <property type="match status" value="1"/>
</dbReference>
<evidence type="ECO:0000313" key="4">
    <source>
        <dbReference type="Proteomes" id="UP000078396"/>
    </source>
</evidence>
<sequence length="360" mass="37675">MKKRLAALAILASGALVLAGCSSGGESSEGEGGMQSIKMGMAATDTFTAEWWGWLAADKLGYYEDLGLDVEFVPTGGSGDAIEQLIAGNLEAGNPSMPTVGEALLGGQDVVNIFTYSTGAIFGVFAPGDSGIASIGDLRGKKIGVSEAGGGEVAFLEAALRQQGIDPISDVTIIPIGDGGPETFAAITNKQVDAYSTAYNDIFGLQTAGLVLDDLTPEEFKGFPARGIITTSKVIEAKPQALEALSRGTAMGIEFCLANNEACINFLREANPAAFEANADGVSQGLLRFDLSLTQVPPKDPARIGAHDPEETRIFLDTIASTMESSSPYDLDTFLNTQFLDFANDFDRAQVKEQAANYTG</sequence>
<dbReference type="EMBL" id="LWCS01000001">
    <property type="protein sequence ID" value="OAN42173.1"/>
    <property type="molecule type" value="Genomic_DNA"/>
</dbReference>
<dbReference type="PROSITE" id="PS51257">
    <property type="entry name" value="PROKAR_LIPOPROTEIN"/>
    <property type="match status" value="1"/>
</dbReference>
<gene>
    <name evidence="3" type="ORF">A4X20_00130</name>
</gene>
<comment type="caution">
    <text evidence="3">The sequence shown here is derived from an EMBL/GenBank/DDBJ whole genome shotgun (WGS) entry which is preliminary data.</text>
</comment>
<evidence type="ECO:0000313" key="3">
    <source>
        <dbReference type="EMBL" id="OAN42173.1"/>
    </source>
</evidence>
<dbReference type="GO" id="GO:0009228">
    <property type="term" value="P:thiamine biosynthetic process"/>
    <property type="evidence" value="ECO:0007669"/>
    <property type="project" value="InterPro"/>
</dbReference>
<dbReference type="AlphaFoldDB" id="A0A178M4R9"/>
<dbReference type="OrthoDB" id="8877897at2"/>
<dbReference type="Gene3D" id="3.40.190.10">
    <property type="entry name" value="Periplasmic binding protein-like II"/>
    <property type="match status" value="2"/>
</dbReference>
<dbReference type="PANTHER" id="PTHR31528:SF3">
    <property type="entry name" value="THIAMINE BIOSYNTHESIS PROTEIN HI_0357-RELATED"/>
    <property type="match status" value="1"/>
</dbReference>